<evidence type="ECO:0000313" key="3">
    <source>
        <dbReference type="EMBL" id="XAG22373.1"/>
    </source>
</evidence>
<dbReference type="GO" id="GO:0006310">
    <property type="term" value="P:DNA recombination"/>
    <property type="evidence" value="ECO:0007669"/>
    <property type="project" value="UniProtKB-KW"/>
</dbReference>
<dbReference type="AlphaFoldDB" id="A0AAU6SQY5"/>
<gene>
    <name evidence="3" type="ORF">MRN70_06120</name>
</gene>
<dbReference type="GO" id="GO:0003677">
    <property type="term" value="F:DNA binding"/>
    <property type="evidence" value="ECO:0007669"/>
    <property type="project" value="UniProtKB-KW"/>
</dbReference>
<dbReference type="EMBL" id="CP095338">
    <property type="protein sequence ID" value="XAG22373.1"/>
    <property type="molecule type" value="Genomic_DNA"/>
</dbReference>
<organism evidence="3">
    <name type="scientific">bacterium 19PA01SH03</name>
    <dbReference type="NCBI Taxonomy" id="2920705"/>
    <lineage>
        <taxon>Bacteria</taxon>
    </lineage>
</organism>
<dbReference type="Gene3D" id="1.10.150.130">
    <property type="match status" value="1"/>
</dbReference>
<dbReference type="InterPro" id="IPR011010">
    <property type="entry name" value="DNA_brk_join_enz"/>
</dbReference>
<keyword evidence="1" id="KW-0238">DNA-binding</keyword>
<name>A0AAU6SQY5_UNCXX</name>
<evidence type="ECO:0000256" key="2">
    <source>
        <dbReference type="ARBA" id="ARBA00023172"/>
    </source>
</evidence>
<accession>A0AAU6SQY5</accession>
<evidence type="ECO:0000256" key="1">
    <source>
        <dbReference type="ARBA" id="ARBA00023125"/>
    </source>
</evidence>
<protein>
    <submittedName>
        <fullName evidence="3">Integrase</fullName>
    </submittedName>
</protein>
<proteinExistence type="predicted"/>
<dbReference type="InterPro" id="IPR013762">
    <property type="entry name" value="Integrase-like_cat_sf"/>
</dbReference>
<reference evidence="3" key="1">
    <citation type="submission" date="2022-03" db="EMBL/GenBank/DDBJ databases">
        <title>Sea Food Isolates.</title>
        <authorList>
            <person name="Li c."/>
        </authorList>
    </citation>
    <scope>NUCLEOTIDE SEQUENCE</scope>
    <source>
        <strain evidence="3">19PA01SH03</strain>
    </source>
</reference>
<dbReference type="GO" id="GO:0015074">
    <property type="term" value="P:DNA integration"/>
    <property type="evidence" value="ECO:0007669"/>
    <property type="project" value="InterPro"/>
</dbReference>
<sequence>MAARPRSIKTAHYPEFLWKVTHKGKARFRFQTVDGSRKMFPLGTTEQQAIQAALAYNAKHRASEARFCLDAPSNYPSPMKKKDSLDKPLREWLPVVIKRVKSEEELSAGVLSRFINECNKLEQDLGGVLTKSLTLVHINEFLNSHYSNDSKRTFNGKISNLKKIFSYLADESAIDTNFMLSKKLKKVSQDDFKKRRNNLTVEDYENIYSAVPLFLKVAMALSLQTTHVVREVYRIKYKIKEPKEGVCGIVWFKEPKLQDGNIIHGTLYIHREKVKKAASSMVAIPVTDAIKEIVELSKTDRLHCPYIVHRKPIQAKRGIAKDCDHPYQVHHHNISKEFSKIRDQLGLYSNLDISLRPTYHEIRGLSARLIEQMGESATIRMAHSDAKTTKIYTGSRDLIWNEATPITVKTSQ</sequence>
<keyword evidence="2" id="KW-0233">DNA recombination</keyword>
<dbReference type="InterPro" id="IPR010998">
    <property type="entry name" value="Integrase_recombinase_N"/>
</dbReference>
<dbReference type="SUPFAM" id="SSF56349">
    <property type="entry name" value="DNA breaking-rejoining enzymes"/>
    <property type="match status" value="1"/>
</dbReference>
<dbReference type="Gene3D" id="1.10.443.10">
    <property type="entry name" value="Intergrase catalytic core"/>
    <property type="match status" value="1"/>
</dbReference>